<reference evidence="1" key="2">
    <citation type="submission" date="2015-06" db="UniProtKB">
        <authorList>
            <consortium name="EnsemblProtists"/>
        </authorList>
    </citation>
    <scope>IDENTIFICATION</scope>
    <source>
        <strain evidence="1">Emoy2</strain>
    </source>
</reference>
<dbReference type="HOGENOM" id="CLU_2965776_0_0_1"/>
<dbReference type="EnsemblProtists" id="HpaT801301">
    <property type="protein sequence ID" value="HpaP801301"/>
    <property type="gene ID" value="HpaG801301"/>
</dbReference>
<dbReference type="EMBL" id="JH598325">
    <property type="status" value="NOT_ANNOTATED_CDS"/>
    <property type="molecule type" value="Genomic_DNA"/>
</dbReference>
<evidence type="ECO:0000313" key="2">
    <source>
        <dbReference type="Proteomes" id="UP000011713"/>
    </source>
</evidence>
<dbReference type="InParanoid" id="M4B4V1"/>
<protein>
    <submittedName>
        <fullName evidence="1">Uncharacterized protein</fullName>
    </submittedName>
</protein>
<dbReference type="VEuPathDB" id="FungiDB:HpaG801301"/>
<dbReference type="AlphaFoldDB" id="M4B4V1"/>
<evidence type="ECO:0000313" key="1">
    <source>
        <dbReference type="EnsemblProtists" id="HpaP801301"/>
    </source>
</evidence>
<organism evidence="1 2">
    <name type="scientific">Hyaloperonospora arabidopsidis (strain Emoy2)</name>
    <name type="common">Downy mildew agent</name>
    <name type="synonym">Peronospora arabidopsidis</name>
    <dbReference type="NCBI Taxonomy" id="559515"/>
    <lineage>
        <taxon>Eukaryota</taxon>
        <taxon>Sar</taxon>
        <taxon>Stramenopiles</taxon>
        <taxon>Oomycota</taxon>
        <taxon>Peronosporomycetes</taxon>
        <taxon>Peronosporales</taxon>
        <taxon>Peronosporaceae</taxon>
        <taxon>Hyaloperonospora</taxon>
    </lineage>
</organism>
<proteinExistence type="predicted"/>
<keyword evidence="2" id="KW-1185">Reference proteome</keyword>
<dbReference type="Proteomes" id="UP000011713">
    <property type="component" value="Unassembled WGS sequence"/>
</dbReference>
<name>M4B4V1_HYAAE</name>
<accession>M4B4V1</accession>
<reference evidence="2" key="1">
    <citation type="journal article" date="2010" name="Science">
        <title>Signatures of adaptation to obligate biotrophy in the Hyaloperonospora arabidopsidis genome.</title>
        <authorList>
            <person name="Baxter L."/>
            <person name="Tripathy S."/>
            <person name="Ishaque N."/>
            <person name="Boot N."/>
            <person name="Cabral A."/>
            <person name="Kemen E."/>
            <person name="Thines M."/>
            <person name="Ah-Fong A."/>
            <person name="Anderson R."/>
            <person name="Badejoko W."/>
            <person name="Bittner-Eddy P."/>
            <person name="Boore J.L."/>
            <person name="Chibucos M.C."/>
            <person name="Coates M."/>
            <person name="Dehal P."/>
            <person name="Delehaunty K."/>
            <person name="Dong S."/>
            <person name="Downton P."/>
            <person name="Dumas B."/>
            <person name="Fabro G."/>
            <person name="Fronick C."/>
            <person name="Fuerstenberg S.I."/>
            <person name="Fulton L."/>
            <person name="Gaulin E."/>
            <person name="Govers F."/>
            <person name="Hughes L."/>
            <person name="Humphray S."/>
            <person name="Jiang R.H."/>
            <person name="Judelson H."/>
            <person name="Kamoun S."/>
            <person name="Kyung K."/>
            <person name="Meijer H."/>
            <person name="Minx P."/>
            <person name="Morris P."/>
            <person name="Nelson J."/>
            <person name="Phuntumart V."/>
            <person name="Qutob D."/>
            <person name="Rehmany A."/>
            <person name="Rougon-Cardoso A."/>
            <person name="Ryden P."/>
            <person name="Torto-Alalibo T."/>
            <person name="Studholme D."/>
            <person name="Wang Y."/>
            <person name="Win J."/>
            <person name="Wood J."/>
            <person name="Clifton S.W."/>
            <person name="Rogers J."/>
            <person name="Van den Ackerveken G."/>
            <person name="Jones J.D."/>
            <person name="McDowell J.M."/>
            <person name="Beynon J."/>
            <person name="Tyler B.M."/>
        </authorList>
    </citation>
    <scope>NUCLEOTIDE SEQUENCE [LARGE SCALE GENOMIC DNA]</scope>
    <source>
        <strain evidence="2">Emoy2</strain>
    </source>
</reference>
<sequence length="59" mass="6336">MAVLNLALWGGARRGFCRGRAALSATIRGRTYDSAVLNCRVHKAVSNMKVLGVLSMTIT</sequence>